<dbReference type="EMBL" id="KU737345">
    <property type="protein sequence ID" value="AMW61686.1"/>
    <property type="molecule type" value="Genomic_DNA"/>
</dbReference>
<evidence type="ECO:0000313" key="1">
    <source>
        <dbReference type="EMBL" id="AMW61686.1"/>
    </source>
</evidence>
<evidence type="ECO:0000313" key="2">
    <source>
        <dbReference type="Proteomes" id="UP000225977"/>
    </source>
</evidence>
<gene>
    <name evidence="1" type="ORF">JUGLONE_161</name>
</gene>
<reference evidence="2" key="1">
    <citation type="submission" date="2016-02" db="EMBL/GenBank/DDBJ databases">
        <authorList>
            <person name="Mokah H."/>
            <person name="Prakash A."/>
            <person name="Horton L."/>
            <person name="Cochran E."/>
            <person name="Foltz S."/>
            <person name="Olszewski N."/>
            <person name="Jeyasankar M."/>
            <person name="Sehgal N."/>
            <person name="Miller A."/>
            <person name="Luong A."/>
            <person name="Miller R."/>
            <person name="Afzal A."/>
            <person name="Dandamudi K."/>
            <person name="Yoo S."/>
            <person name="Shi R."/>
            <person name="Carvalho R."/>
            <person name="Koparde V.N."/>
            <person name="Lee V."/>
            <person name="Buck G."/>
            <person name="Serrano M.G."/>
            <person name="Johnson A."/>
        </authorList>
    </citation>
    <scope>NUCLEOTIDE SEQUENCE [LARGE SCALE GENOMIC DNA]</scope>
</reference>
<accession>A0A143FIW1</accession>
<proteinExistence type="predicted"/>
<protein>
    <submittedName>
        <fullName evidence="1">Uncharacterized protein</fullName>
    </submittedName>
</protein>
<name>A0A143FIW1_9CAUD</name>
<dbReference type="Proteomes" id="UP000225977">
    <property type="component" value="Segment"/>
</dbReference>
<sequence>MMFNQKAYEELTNALQSLTPDEFKDYYSQYWYSENGIEGVALSLSVDGWHVFTLSGEVVIDLNKKYSK</sequence>
<organism evidence="1 2">
    <name type="scientific">Bacillus phage Juglone</name>
    <dbReference type="NCBI Taxonomy" id="1805949"/>
    <lineage>
        <taxon>Viruses</taxon>
        <taxon>Duplodnaviria</taxon>
        <taxon>Heunggongvirae</taxon>
        <taxon>Uroviricota</taxon>
        <taxon>Caudoviricetes</taxon>
        <taxon>Herelleviridae</taxon>
        <taxon>Bastillevirinae</taxon>
        <taxon>Bequatrovirus</taxon>
        <taxon>Bequatrovirus troll</taxon>
    </lineage>
</organism>